<evidence type="ECO:0000313" key="1">
    <source>
        <dbReference type="EMBL" id="MDA0163853.1"/>
    </source>
</evidence>
<reference evidence="1" key="1">
    <citation type="submission" date="2022-10" db="EMBL/GenBank/DDBJ databases">
        <title>The WGS of Solirubrobacter ginsenosidimutans DSM 21036.</title>
        <authorList>
            <person name="Jiang Z."/>
        </authorList>
    </citation>
    <scope>NUCLEOTIDE SEQUENCE</scope>
    <source>
        <strain evidence="1">DSM 21036</strain>
    </source>
</reference>
<dbReference type="Proteomes" id="UP001149140">
    <property type="component" value="Unassembled WGS sequence"/>
</dbReference>
<comment type="caution">
    <text evidence="1">The sequence shown here is derived from an EMBL/GenBank/DDBJ whole genome shotgun (WGS) entry which is preliminary data.</text>
</comment>
<proteinExistence type="predicted"/>
<dbReference type="RefSeq" id="WP_270043101.1">
    <property type="nucleotide sequence ID" value="NZ_JAPDOD010000028.1"/>
</dbReference>
<accession>A0A9X3N2X9</accession>
<dbReference type="InterPro" id="IPR039498">
    <property type="entry name" value="NTP_transf_5"/>
</dbReference>
<name>A0A9X3N2X9_9ACTN</name>
<organism evidence="1 2">
    <name type="scientific">Solirubrobacter ginsenosidimutans</name>
    <dbReference type="NCBI Taxonomy" id="490573"/>
    <lineage>
        <taxon>Bacteria</taxon>
        <taxon>Bacillati</taxon>
        <taxon>Actinomycetota</taxon>
        <taxon>Thermoleophilia</taxon>
        <taxon>Solirubrobacterales</taxon>
        <taxon>Solirubrobacteraceae</taxon>
        <taxon>Solirubrobacter</taxon>
    </lineage>
</organism>
<protein>
    <submittedName>
        <fullName evidence="1">Nucleotidyltransferase family protein</fullName>
    </submittedName>
</protein>
<dbReference type="AlphaFoldDB" id="A0A9X3N2X9"/>
<gene>
    <name evidence="1" type="ORF">OM076_26520</name>
</gene>
<sequence length="399" mass="43435">MSKALTPEFALLVEAARPTPATAADRSSWARASYERAVEAAAWHRLEPMLAQHLAGDTGVPADLQARLQERYFANAARSAFVAASLSAALTALTAAGVEAMLLKGAALTATVYDDPAVREMLDVDMLVRSEQLDAAHAALAALGYRSPPGSGEEQHSAGWMRANHHHDPALVAEDGLLAIELHHHIAMKDERRHFDVAGLWERSRPHPTVPGHRLPAGEDLLLHVGFHFTRNRLGGNHDRYGSGGALSQLGDMAWIVAAEPLDWSRLAADSSAYRLDARLFLALFAAHEVGFDIPAEGLDALRPAAFDPRVGRRLVGLRVLRSGRKLPVRSLRWMAAPPREVLVSGWDGEPGARGSLARAYVRRARAQAPLARAALSRPWSVVQDYRLNGQIHALEHRE</sequence>
<dbReference type="Gene3D" id="3.30.460.40">
    <property type="match status" value="1"/>
</dbReference>
<keyword evidence="2" id="KW-1185">Reference proteome</keyword>
<evidence type="ECO:0000313" key="2">
    <source>
        <dbReference type="Proteomes" id="UP001149140"/>
    </source>
</evidence>
<dbReference type="EMBL" id="JAPDOD010000028">
    <property type="protein sequence ID" value="MDA0163853.1"/>
    <property type="molecule type" value="Genomic_DNA"/>
</dbReference>
<dbReference type="Pfam" id="PF14907">
    <property type="entry name" value="NTP_transf_5"/>
    <property type="match status" value="1"/>
</dbReference>